<dbReference type="EMBL" id="JASNQZ010000015">
    <property type="protein sequence ID" value="KAL0946114.1"/>
    <property type="molecule type" value="Genomic_DNA"/>
</dbReference>
<feature type="region of interest" description="Disordered" evidence="1">
    <location>
        <begin position="89"/>
        <end position="109"/>
    </location>
</feature>
<reference evidence="3" key="1">
    <citation type="submission" date="2024-06" db="EMBL/GenBank/DDBJ databases">
        <title>Multi-omics analyses provide insights into the biosynthesis of the anticancer antibiotic pleurotin in Hohenbuehelia grisea.</title>
        <authorList>
            <person name="Weaver J.A."/>
            <person name="Alberti F."/>
        </authorList>
    </citation>
    <scope>NUCLEOTIDE SEQUENCE [LARGE SCALE GENOMIC DNA]</scope>
    <source>
        <strain evidence="3">T-177</strain>
    </source>
</reference>
<sequence length="210" mass="23511">MAPKKARLDLPPFSTSDPNLHAILVAEQYRFNYRNTKSPWYAPYNMSLVDLVRFELKAGHGSLAVGPQIQIYISRSMFERVRVAHEAANSNSGGLPDLDPDASFETTTSTQTVTKEQDWLYLIPDLSVAHMIAKSSKVNLREQEIIHLCFPLILEIKSAPSRQNSGPALQSSIVHRLRTNSSYPLRCTSRSILQLKRLWPLQPQAPTGAG</sequence>
<keyword evidence="3" id="KW-1185">Reference proteome</keyword>
<gene>
    <name evidence="2" type="ORF">HGRIS_012379</name>
</gene>
<evidence type="ECO:0000313" key="2">
    <source>
        <dbReference type="EMBL" id="KAL0946114.1"/>
    </source>
</evidence>
<dbReference type="Proteomes" id="UP001556367">
    <property type="component" value="Unassembled WGS sequence"/>
</dbReference>
<evidence type="ECO:0000256" key="1">
    <source>
        <dbReference type="SAM" id="MobiDB-lite"/>
    </source>
</evidence>
<comment type="caution">
    <text evidence="2">The sequence shown here is derived from an EMBL/GenBank/DDBJ whole genome shotgun (WGS) entry which is preliminary data.</text>
</comment>
<protein>
    <submittedName>
        <fullName evidence="2">Uncharacterized protein</fullName>
    </submittedName>
</protein>
<organism evidence="2 3">
    <name type="scientific">Hohenbuehelia grisea</name>
    <dbReference type="NCBI Taxonomy" id="104357"/>
    <lineage>
        <taxon>Eukaryota</taxon>
        <taxon>Fungi</taxon>
        <taxon>Dikarya</taxon>
        <taxon>Basidiomycota</taxon>
        <taxon>Agaricomycotina</taxon>
        <taxon>Agaricomycetes</taxon>
        <taxon>Agaricomycetidae</taxon>
        <taxon>Agaricales</taxon>
        <taxon>Pleurotineae</taxon>
        <taxon>Pleurotaceae</taxon>
        <taxon>Hohenbuehelia</taxon>
    </lineage>
</organism>
<name>A0ABR3IS49_9AGAR</name>
<evidence type="ECO:0000313" key="3">
    <source>
        <dbReference type="Proteomes" id="UP001556367"/>
    </source>
</evidence>
<accession>A0ABR3IS49</accession>
<proteinExistence type="predicted"/>